<comment type="caution">
    <text evidence="3">The sequence shown here is derived from an EMBL/GenBank/DDBJ whole genome shotgun (WGS) entry which is preliminary data.</text>
</comment>
<keyword evidence="1" id="KW-0732">Signal</keyword>
<feature type="signal peptide" evidence="1">
    <location>
        <begin position="1"/>
        <end position="25"/>
    </location>
</feature>
<dbReference type="RefSeq" id="WP_345099634.1">
    <property type="nucleotide sequence ID" value="NZ_BAABGS010000067.1"/>
</dbReference>
<proteinExistence type="predicted"/>
<evidence type="ECO:0000313" key="3">
    <source>
        <dbReference type="EMBL" id="MFD2258913.1"/>
    </source>
</evidence>
<evidence type="ECO:0000259" key="2">
    <source>
        <dbReference type="Pfam" id="PF03413"/>
    </source>
</evidence>
<accession>A0ABW5DCR9</accession>
<feature type="domain" description="PepSY" evidence="2">
    <location>
        <begin position="45"/>
        <end position="103"/>
    </location>
</feature>
<feature type="chain" id="PRO_5046087351" evidence="1">
    <location>
        <begin position="26"/>
        <end position="106"/>
    </location>
</feature>
<gene>
    <name evidence="3" type="ORF">ACFSMZ_03950</name>
</gene>
<dbReference type="Pfam" id="PF03413">
    <property type="entry name" value="PepSY"/>
    <property type="match status" value="1"/>
</dbReference>
<dbReference type="EMBL" id="JBHUIR010000016">
    <property type="protein sequence ID" value="MFD2258913.1"/>
    <property type="molecule type" value="Genomic_DNA"/>
</dbReference>
<evidence type="ECO:0000256" key="1">
    <source>
        <dbReference type="SAM" id="SignalP"/>
    </source>
</evidence>
<keyword evidence="4" id="KW-1185">Reference proteome</keyword>
<reference evidence="4" key="1">
    <citation type="journal article" date="2019" name="Int. J. Syst. Evol. Microbiol.">
        <title>The Global Catalogue of Microorganisms (GCM) 10K type strain sequencing project: providing services to taxonomists for standard genome sequencing and annotation.</title>
        <authorList>
            <consortium name="The Broad Institute Genomics Platform"/>
            <consortium name="The Broad Institute Genome Sequencing Center for Infectious Disease"/>
            <person name="Wu L."/>
            <person name="Ma J."/>
        </authorList>
    </citation>
    <scope>NUCLEOTIDE SEQUENCE [LARGE SCALE GENOMIC DNA]</scope>
    <source>
        <strain evidence="4">KCTC 23707</strain>
    </source>
</reference>
<name>A0ABW5DCR9_9HYPH</name>
<sequence>MSKKTRRTFLFLSLGAALVPATVTAHHRDRDFERAREAVEKGEALPLADILLKVRNDLGGEVVGVFFKRKRGRWIYEFRVIDRSGQLWEVYVDAATARILKREDDD</sequence>
<protein>
    <submittedName>
        <fullName evidence="3">PepSY domain-containing protein</fullName>
    </submittedName>
</protein>
<dbReference type="Gene3D" id="3.10.450.40">
    <property type="match status" value="1"/>
</dbReference>
<organism evidence="3 4">
    <name type="scientific">Chelativorans composti</name>
    <dbReference type="NCBI Taxonomy" id="768533"/>
    <lineage>
        <taxon>Bacteria</taxon>
        <taxon>Pseudomonadati</taxon>
        <taxon>Pseudomonadota</taxon>
        <taxon>Alphaproteobacteria</taxon>
        <taxon>Hyphomicrobiales</taxon>
        <taxon>Phyllobacteriaceae</taxon>
        <taxon>Chelativorans</taxon>
    </lineage>
</organism>
<dbReference type="Proteomes" id="UP001597373">
    <property type="component" value="Unassembled WGS sequence"/>
</dbReference>
<dbReference type="InterPro" id="IPR025711">
    <property type="entry name" value="PepSY"/>
</dbReference>
<evidence type="ECO:0000313" key="4">
    <source>
        <dbReference type="Proteomes" id="UP001597373"/>
    </source>
</evidence>